<name>A0AAU9E661_9FIRM</name>
<protein>
    <submittedName>
        <fullName evidence="9">Na(+)/H(+) antiporter subunit B</fullName>
    </submittedName>
</protein>
<comment type="subcellular location">
    <subcellularLocation>
        <location evidence="1">Cell membrane</location>
        <topology evidence="1">Multi-pass membrane protein</topology>
    </subcellularLocation>
</comment>
<feature type="transmembrane region" description="Helical" evidence="7">
    <location>
        <begin position="89"/>
        <end position="108"/>
    </location>
</feature>
<evidence type="ECO:0000256" key="7">
    <source>
        <dbReference type="SAM" id="Phobius"/>
    </source>
</evidence>
<evidence type="ECO:0000256" key="3">
    <source>
        <dbReference type="ARBA" id="ARBA00022475"/>
    </source>
</evidence>
<evidence type="ECO:0000313" key="9">
    <source>
        <dbReference type="EMBL" id="BEP29948.1"/>
    </source>
</evidence>
<dbReference type="PANTHER" id="PTHR33932:SF4">
    <property type="entry name" value="NA(+)_H(+) ANTIPORTER SUBUNIT B"/>
    <property type="match status" value="1"/>
</dbReference>
<evidence type="ECO:0000256" key="6">
    <source>
        <dbReference type="ARBA" id="ARBA00023136"/>
    </source>
</evidence>
<keyword evidence="3" id="KW-1003">Cell membrane</keyword>
<organism evidence="9 10">
    <name type="scientific">Helicovermis profundi</name>
    <dbReference type="NCBI Taxonomy" id="3065157"/>
    <lineage>
        <taxon>Bacteria</taxon>
        <taxon>Bacillati</taxon>
        <taxon>Bacillota</taxon>
        <taxon>Clostridia</taxon>
        <taxon>Helicovermis</taxon>
    </lineage>
</organism>
<sequence>MKNDKSLLLNILAIAFLAVLAYFIYTVATDDGVGVKLTDDNVIENRVAYRYLNKNVLDENSKYDWGTTAEDSAANIVTSVVADYRLFDTSLEVIVLFITVMGFGLVIPREDRKIKESTELLYHWTPIIMTFMLLVGGYMFINGHISPGGGFPAGAIMSSAVLVGVLAGKQTISHTNLKRIEAIMGTLIFSLAILGFVLKGSFFVNFLEGGKVGDLFSAGLIPILYTLVAFKVSAEISGIYFEFYEGGEEHEHA</sequence>
<evidence type="ECO:0000256" key="2">
    <source>
        <dbReference type="ARBA" id="ARBA00009425"/>
    </source>
</evidence>
<dbReference type="InterPro" id="IPR007182">
    <property type="entry name" value="MnhB"/>
</dbReference>
<feature type="transmembrane region" description="Helical" evidence="7">
    <location>
        <begin position="215"/>
        <end position="234"/>
    </location>
</feature>
<evidence type="ECO:0000256" key="4">
    <source>
        <dbReference type="ARBA" id="ARBA00022692"/>
    </source>
</evidence>
<keyword evidence="6 7" id="KW-0472">Membrane</keyword>
<feature type="transmembrane region" description="Helical" evidence="7">
    <location>
        <begin position="7"/>
        <end position="28"/>
    </location>
</feature>
<dbReference type="Proteomes" id="UP001321786">
    <property type="component" value="Chromosome"/>
</dbReference>
<feature type="domain" description="Na+/H+ antiporter MnhB subunit-related protein" evidence="8">
    <location>
        <begin position="125"/>
        <end position="236"/>
    </location>
</feature>
<feature type="transmembrane region" description="Helical" evidence="7">
    <location>
        <begin position="120"/>
        <end position="141"/>
    </location>
</feature>
<proteinExistence type="inferred from homology"/>
<evidence type="ECO:0000256" key="1">
    <source>
        <dbReference type="ARBA" id="ARBA00004651"/>
    </source>
</evidence>
<dbReference type="KEGG" id="hprf:HLPR_22790"/>
<dbReference type="InterPro" id="IPR050622">
    <property type="entry name" value="CPA3_antiporter_subunitB"/>
</dbReference>
<gene>
    <name evidence="9" type="ORF">HLPR_22790</name>
</gene>
<dbReference type="RefSeq" id="WP_338535555.1">
    <property type="nucleotide sequence ID" value="NZ_AP028654.1"/>
</dbReference>
<feature type="transmembrane region" description="Helical" evidence="7">
    <location>
        <begin position="180"/>
        <end position="203"/>
    </location>
</feature>
<keyword evidence="5 7" id="KW-1133">Transmembrane helix</keyword>
<dbReference type="AlphaFoldDB" id="A0AAU9E661"/>
<keyword evidence="4 7" id="KW-0812">Transmembrane</keyword>
<evidence type="ECO:0000256" key="5">
    <source>
        <dbReference type="ARBA" id="ARBA00022989"/>
    </source>
</evidence>
<dbReference type="Pfam" id="PF04039">
    <property type="entry name" value="MnhB"/>
    <property type="match status" value="1"/>
</dbReference>
<feature type="transmembrane region" description="Helical" evidence="7">
    <location>
        <begin position="147"/>
        <end position="168"/>
    </location>
</feature>
<dbReference type="EMBL" id="AP028654">
    <property type="protein sequence ID" value="BEP29948.1"/>
    <property type="molecule type" value="Genomic_DNA"/>
</dbReference>
<dbReference type="PANTHER" id="PTHR33932">
    <property type="entry name" value="NA(+)/H(+) ANTIPORTER SUBUNIT B"/>
    <property type="match status" value="1"/>
</dbReference>
<keyword evidence="10" id="KW-1185">Reference proteome</keyword>
<dbReference type="GO" id="GO:0005886">
    <property type="term" value="C:plasma membrane"/>
    <property type="evidence" value="ECO:0007669"/>
    <property type="project" value="UniProtKB-SubCell"/>
</dbReference>
<accession>A0AAU9E661</accession>
<evidence type="ECO:0000313" key="10">
    <source>
        <dbReference type="Proteomes" id="UP001321786"/>
    </source>
</evidence>
<reference evidence="9 10" key="1">
    <citation type="submission" date="2023-08" db="EMBL/GenBank/DDBJ databases">
        <title>Helicovermis profunda gen. nov., sp. nov., a novel mesophilic, fermentative bacterium within the Bacillota from a deep-sea hydrothermal vent chimney.</title>
        <authorList>
            <person name="Miyazaki U."/>
            <person name="Mizutani D."/>
            <person name="Hashimoto Y."/>
            <person name="Tame A."/>
            <person name="Sawayama S."/>
            <person name="Miyazaki J."/>
            <person name="Takai K."/>
            <person name="Nakagawa S."/>
        </authorList>
    </citation>
    <scope>NUCLEOTIDE SEQUENCE [LARGE SCALE GENOMIC DNA]</scope>
    <source>
        <strain evidence="9 10">S502</strain>
    </source>
</reference>
<comment type="similarity">
    <text evidence="2">Belongs to the CPA3 antiporters (TC 2.A.63) subunit B family.</text>
</comment>
<evidence type="ECO:0000259" key="8">
    <source>
        <dbReference type="Pfam" id="PF04039"/>
    </source>
</evidence>